<keyword evidence="5" id="KW-0677">Repeat</keyword>
<dbReference type="InterPro" id="IPR001736">
    <property type="entry name" value="PLipase_D/transphosphatidylase"/>
</dbReference>
<dbReference type="InterPro" id="IPR016270">
    <property type="entry name" value="PGS1"/>
</dbReference>
<evidence type="ECO:0000256" key="11">
    <source>
        <dbReference type="SAM" id="MobiDB-lite"/>
    </source>
</evidence>
<keyword evidence="14" id="KW-1185">Reference proteome</keyword>
<dbReference type="GO" id="GO:0005524">
    <property type="term" value="F:ATP binding"/>
    <property type="evidence" value="ECO:0007669"/>
    <property type="project" value="UniProtKB-KW"/>
</dbReference>
<keyword evidence="10" id="KW-0547">Nucleotide-binding</keyword>
<dbReference type="EC" id="2.7.8.5" evidence="10"/>
<dbReference type="PANTHER" id="PTHR12586">
    <property type="entry name" value="CDP-DIACYLGLYCEROL--SERINE O-PHOSPHATIDYLTRANSFERASE"/>
    <property type="match status" value="1"/>
</dbReference>
<dbReference type="AlphaFoldDB" id="A0A0G4IQ64"/>
<feature type="region of interest" description="Disordered" evidence="11">
    <location>
        <begin position="263"/>
        <end position="291"/>
    </location>
</feature>
<keyword evidence="7 10" id="KW-0594">Phospholipid biosynthesis</keyword>
<dbReference type="PROSITE" id="PS50035">
    <property type="entry name" value="PLD"/>
    <property type="match status" value="1"/>
</dbReference>
<evidence type="ECO:0000256" key="9">
    <source>
        <dbReference type="ARBA" id="ARBA00048586"/>
    </source>
</evidence>
<keyword evidence="10" id="KW-0067">ATP-binding</keyword>
<comment type="function">
    <text evidence="10">Functions in the biosynthesis of the anionic phospholipids phosphatidylglycerol and cardiolipin.</text>
</comment>
<gene>
    <name evidence="13" type="ORF">PBRA_000697</name>
</gene>
<dbReference type="SUPFAM" id="SSF56024">
    <property type="entry name" value="Phospholipase D/nuclease"/>
    <property type="match status" value="1"/>
</dbReference>
<dbReference type="CDD" id="cd09137">
    <property type="entry name" value="PLDc_PGS1_euk_2"/>
    <property type="match status" value="1"/>
</dbReference>
<dbReference type="Proteomes" id="UP000039324">
    <property type="component" value="Unassembled WGS sequence"/>
</dbReference>
<evidence type="ECO:0000256" key="2">
    <source>
        <dbReference type="ARBA" id="ARBA00010682"/>
    </source>
</evidence>
<dbReference type="OMA" id="WLWDARY"/>
<protein>
    <recommendedName>
        <fullName evidence="10">CDP-diacylglycerol--glycerol-3-phosphate 3-phosphatidyltransferase</fullName>
        <ecNumber evidence="10">2.7.8.5</ecNumber>
    </recommendedName>
</protein>
<feature type="non-terminal residue" evidence="13">
    <location>
        <position position="1"/>
    </location>
</feature>
<comment type="similarity">
    <text evidence="2 10">Belongs to the CDP-alcohol phosphatidyltransferase class-II family.</text>
</comment>
<evidence type="ECO:0000256" key="6">
    <source>
        <dbReference type="ARBA" id="ARBA00023098"/>
    </source>
</evidence>
<dbReference type="GO" id="GO:0032049">
    <property type="term" value="P:cardiolipin biosynthetic process"/>
    <property type="evidence" value="ECO:0007669"/>
    <property type="project" value="InterPro"/>
</dbReference>
<reference evidence="13 14" key="1">
    <citation type="submission" date="2015-02" db="EMBL/GenBank/DDBJ databases">
        <authorList>
            <person name="Chooi Y.-H."/>
        </authorList>
    </citation>
    <scope>NUCLEOTIDE SEQUENCE [LARGE SCALE GENOMIC DNA]</scope>
    <source>
        <strain evidence="13">E3</strain>
    </source>
</reference>
<proteinExistence type="inferred from homology"/>
<comment type="subcellular location">
    <subcellularLocation>
        <location evidence="10">Mitochondrion</location>
    </subcellularLocation>
</comment>
<evidence type="ECO:0000256" key="3">
    <source>
        <dbReference type="ARBA" id="ARBA00022516"/>
    </source>
</evidence>
<evidence type="ECO:0000256" key="1">
    <source>
        <dbReference type="ARBA" id="ARBA00005042"/>
    </source>
</evidence>
<name>A0A0G4IQ64_PLABS</name>
<evidence type="ECO:0000313" key="13">
    <source>
        <dbReference type="EMBL" id="CEO97352.1"/>
    </source>
</evidence>
<evidence type="ECO:0000256" key="4">
    <source>
        <dbReference type="ARBA" id="ARBA00022679"/>
    </source>
</evidence>
<dbReference type="STRING" id="37360.A0A0G4IQ64"/>
<dbReference type="GO" id="GO:0008444">
    <property type="term" value="F:CDP-diacylglycerol-glycerol-3-phosphate 3-phosphatidyltransferase activity"/>
    <property type="evidence" value="ECO:0007669"/>
    <property type="project" value="UniProtKB-EC"/>
</dbReference>
<dbReference type="OrthoDB" id="10250191at2759"/>
<keyword evidence="10" id="KW-0496">Mitochondrion</keyword>
<evidence type="ECO:0000256" key="7">
    <source>
        <dbReference type="ARBA" id="ARBA00023209"/>
    </source>
</evidence>
<evidence type="ECO:0000256" key="10">
    <source>
        <dbReference type="RuleBase" id="RU365024"/>
    </source>
</evidence>
<organism evidence="13 14">
    <name type="scientific">Plasmodiophora brassicae</name>
    <name type="common">Clubroot disease agent</name>
    <dbReference type="NCBI Taxonomy" id="37360"/>
    <lineage>
        <taxon>Eukaryota</taxon>
        <taxon>Sar</taxon>
        <taxon>Rhizaria</taxon>
        <taxon>Endomyxa</taxon>
        <taxon>Phytomyxea</taxon>
        <taxon>Plasmodiophorida</taxon>
        <taxon>Plasmodiophoridae</taxon>
        <taxon>Plasmodiophora</taxon>
    </lineage>
</organism>
<dbReference type="PANTHER" id="PTHR12586:SF1">
    <property type="entry name" value="CDP-DIACYLGLYCEROL--GLYCEROL-3-PHOSPHATE 3-PHOSPHATIDYLTRANSFERASE, MITOCHONDRIAL"/>
    <property type="match status" value="1"/>
</dbReference>
<dbReference type="EMBL" id="CDSF01000079">
    <property type="protein sequence ID" value="CEO97352.1"/>
    <property type="molecule type" value="Genomic_DNA"/>
</dbReference>
<comment type="catalytic activity">
    <reaction evidence="9 10">
        <text>a CDP-1,2-diacyl-sn-glycerol + sn-glycerol 3-phosphate = a 1,2-diacyl-sn-glycero-3-phospho-(1'-sn-glycero-3'-phosphate) + CMP + H(+)</text>
        <dbReference type="Rhea" id="RHEA:12593"/>
        <dbReference type="ChEBI" id="CHEBI:15378"/>
        <dbReference type="ChEBI" id="CHEBI:57597"/>
        <dbReference type="ChEBI" id="CHEBI:58332"/>
        <dbReference type="ChEBI" id="CHEBI:60110"/>
        <dbReference type="ChEBI" id="CHEBI:60377"/>
        <dbReference type="EC" id="2.7.8.5"/>
    </reaction>
</comment>
<evidence type="ECO:0000313" key="14">
    <source>
        <dbReference type="Proteomes" id="UP000039324"/>
    </source>
</evidence>
<dbReference type="GO" id="GO:0005739">
    <property type="term" value="C:mitochondrion"/>
    <property type="evidence" value="ECO:0007669"/>
    <property type="project" value="UniProtKB-SubCell"/>
</dbReference>
<comment type="pathway">
    <text evidence="1 10">Phospholipid metabolism; phosphatidylglycerol biosynthesis; phosphatidylglycerol from CDP-diacylglycerol: step 1/2.</text>
</comment>
<keyword evidence="8 10" id="KW-1208">Phospholipid metabolism</keyword>
<keyword evidence="4 10" id="KW-0808">Transferase</keyword>
<dbReference type="SMART" id="SM00155">
    <property type="entry name" value="PLDc"/>
    <property type="match status" value="2"/>
</dbReference>
<dbReference type="Gene3D" id="3.30.870.10">
    <property type="entry name" value="Endonuclease Chain A"/>
    <property type="match status" value="2"/>
</dbReference>
<dbReference type="Pfam" id="PF00614">
    <property type="entry name" value="PLDc"/>
    <property type="match status" value="1"/>
</dbReference>
<accession>A0A0G4IQ64</accession>
<evidence type="ECO:0000259" key="12">
    <source>
        <dbReference type="PROSITE" id="PS50035"/>
    </source>
</evidence>
<feature type="domain" description="PLD phosphodiesterase" evidence="12">
    <location>
        <begin position="196"/>
        <end position="222"/>
    </location>
</feature>
<evidence type="ECO:0000256" key="5">
    <source>
        <dbReference type="ARBA" id="ARBA00022737"/>
    </source>
</evidence>
<evidence type="ECO:0000256" key="8">
    <source>
        <dbReference type="ARBA" id="ARBA00023264"/>
    </source>
</evidence>
<dbReference type="UniPathway" id="UPA00084">
    <property type="reaction ID" value="UER00503"/>
</dbReference>
<keyword evidence="3 10" id="KW-0444">Lipid biosynthesis</keyword>
<sequence length="495" mass="55273">LQVAVAAPNSDAVEKLRLGAVTRAAVCCTVGTPRAPMVVRWRPAAGSHRGRRMHGIVSEIRRLAGEGFPVRAERIEILDSPADFYERLLSISNIAVVAVPRDGFIGKKPGTTNMDNPGPPAESLRKVISNHGDLSVNVVLDYHRGQRRDRQGECSMSVLSKLATCFPAQFKVHLFRVPQWRWIHDAVVRWPRWKELVGVQHAKLYVFDDTVIISGANLSNDYFVNRQDRYYVIRDAALADFSHDLVARFARWSHRLQHDGLSLSRPLEPPSTIDVQPDKRTSAKRDEGSMGPTDTFVFPTIQLDVAGVRLDHELLTQIVSGNLSPSDGMHHLTLASGYLNLTPDFQEMLANFPGTVSLVTASPMANGFYGAAGVSRFIPDAYAVVVNELLARMPPNKCEIFEYERTGWTYHQKGLWLHPSPTAPPALTVIGSSNFGHRSVYRDLEAQLCIATNNQDLRQRMHNECQRSTTQYTHKVSKQNHSLRVTPHPALDVIM</sequence>
<feature type="compositionally biased region" description="Basic and acidic residues" evidence="11">
    <location>
        <begin position="276"/>
        <end position="288"/>
    </location>
</feature>
<keyword evidence="6 10" id="KW-0443">Lipid metabolism</keyword>